<evidence type="ECO:0000256" key="1">
    <source>
        <dbReference type="SAM" id="MobiDB-lite"/>
    </source>
</evidence>
<feature type="compositionally biased region" description="Low complexity" evidence="1">
    <location>
        <begin position="1"/>
        <end position="21"/>
    </location>
</feature>
<accession>A0AAN6VGD1</accession>
<dbReference type="AlphaFoldDB" id="A0AAN6VGD1"/>
<feature type="region of interest" description="Disordered" evidence="1">
    <location>
        <begin position="1"/>
        <end position="26"/>
    </location>
</feature>
<sequence length="152" mass="16309">MATTKVTTPTTPPGRTAAATTPLPPTSIPPTSPINLLLLPVLPAHLTSPTTALRIPTTWRCGTCTTLHAVPDLLRLLLIIPTRVSSSHNNHESCCALPSLQAVYDQFGELYLFWRDDPAVSDLSVPSMAAEARWRVWRAGGGEWGAGIECGE</sequence>
<evidence type="ECO:0000313" key="3">
    <source>
        <dbReference type="Proteomes" id="UP001302745"/>
    </source>
</evidence>
<protein>
    <submittedName>
        <fullName evidence="2">Uncharacterized protein</fullName>
    </submittedName>
</protein>
<organism evidence="2 3">
    <name type="scientific">Chaetomidium leptoderma</name>
    <dbReference type="NCBI Taxonomy" id="669021"/>
    <lineage>
        <taxon>Eukaryota</taxon>
        <taxon>Fungi</taxon>
        <taxon>Dikarya</taxon>
        <taxon>Ascomycota</taxon>
        <taxon>Pezizomycotina</taxon>
        <taxon>Sordariomycetes</taxon>
        <taxon>Sordariomycetidae</taxon>
        <taxon>Sordariales</taxon>
        <taxon>Chaetomiaceae</taxon>
        <taxon>Chaetomidium</taxon>
    </lineage>
</organism>
<proteinExistence type="predicted"/>
<gene>
    <name evidence="2" type="ORF">C8A00DRAFT_45903</name>
</gene>
<evidence type="ECO:0000313" key="2">
    <source>
        <dbReference type="EMBL" id="KAK4150790.1"/>
    </source>
</evidence>
<reference evidence="2" key="2">
    <citation type="submission" date="2023-05" db="EMBL/GenBank/DDBJ databases">
        <authorList>
            <consortium name="Lawrence Berkeley National Laboratory"/>
            <person name="Steindorff A."/>
            <person name="Hensen N."/>
            <person name="Bonometti L."/>
            <person name="Westerberg I."/>
            <person name="Brannstrom I.O."/>
            <person name="Guillou S."/>
            <person name="Cros-Aarteil S."/>
            <person name="Calhoun S."/>
            <person name="Haridas S."/>
            <person name="Kuo A."/>
            <person name="Mondo S."/>
            <person name="Pangilinan J."/>
            <person name="Riley R."/>
            <person name="Labutti K."/>
            <person name="Andreopoulos B."/>
            <person name="Lipzen A."/>
            <person name="Chen C."/>
            <person name="Yanf M."/>
            <person name="Daum C."/>
            <person name="Ng V."/>
            <person name="Clum A."/>
            <person name="Ohm R."/>
            <person name="Martin F."/>
            <person name="Silar P."/>
            <person name="Natvig D."/>
            <person name="Lalanne C."/>
            <person name="Gautier V."/>
            <person name="Ament-Velasquez S.L."/>
            <person name="Kruys A."/>
            <person name="Hutchinson M.I."/>
            <person name="Powell A.J."/>
            <person name="Barry K."/>
            <person name="Miller A.N."/>
            <person name="Grigoriev I.V."/>
            <person name="Debuchy R."/>
            <person name="Gladieux P."/>
            <person name="Thoren M.H."/>
            <person name="Johannesson H."/>
        </authorList>
    </citation>
    <scope>NUCLEOTIDE SEQUENCE</scope>
    <source>
        <strain evidence="2">CBS 538.74</strain>
    </source>
</reference>
<keyword evidence="3" id="KW-1185">Reference proteome</keyword>
<dbReference type="Proteomes" id="UP001302745">
    <property type="component" value="Unassembled WGS sequence"/>
</dbReference>
<comment type="caution">
    <text evidence="2">The sequence shown here is derived from an EMBL/GenBank/DDBJ whole genome shotgun (WGS) entry which is preliminary data.</text>
</comment>
<name>A0AAN6VGD1_9PEZI</name>
<dbReference type="EMBL" id="MU857051">
    <property type="protein sequence ID" value="KAK4150790.1"/>
    <property type="molecule type" value="Genomic_DNA"/>
</dbReference>
<reference evidence="2" key="1">
    <citation type="journal article" date="2023" name="Mol. Phylogenet. Evol.">
        <title>Genome-scale phylogeny and comparative genomics of the fungal order Sordariales.</title>
        <authorList>
            <person name="Hensen N."/>
            <person name="Bonometti L."/>
            <person name="Westerberg I."/>
            <person name="Brannstrom I.O."/>
            <person name="Guillou S."/>
            <person name="Cros-Aarteil S."/>
            <person name="Calhoun S."/>
            <person name="Haridas S."/>
            <person name="Kuo A."/>
            <person name="Mondo S."/>
            <person name="Pangilinan J."/>
            <person name="Riley R."/>
            <person name="LaButti K."/>
            <person name="Andreopoulos B."/>
            <person name="Lipzen A."/>
            <person name="Chen C."/>
            <person name="Yan M."/>
            <person name="Daum C."/>
            <person name="Ng V."/>
            <person name="Clum A."/>
            <person name="Steindorff A."/>
            <person name="Ohm R.A."/>
            <person name="Martin F."/>
            <person name="Silar P."/>
            <person name="Natvig D.O."/>
            <person name="Lalanne C."/>
            <person name="Gautier V."/>
            <person name="Ament-Velasquez S.L."/>
            <person name="Kruys A."/>
            <person name="Hutchinson M.I."/>
            <person name="Powell A.J."/>
            <person name="Barry K."/>
            <person name="Miller A.N."/>
            <person name="Grigoriev I.V."/>
            <person name="Debuchy R."/>
            <person name="Gladieux P."/>
            <person name="Hiltunen Thoren M."/>
            <person name="Johannesson H."/>
        </authorList>
    </citation>
    <scope>NUCLEOTIDE SEQUENCE</scope>
    <source>
        <strain evidence="2">CBS 538.74</strain>
    </source>
</reference>